<gene>
    <name evidence="1" type="ORF">GC250_04545</name>
</gene>
<keyword evidence="2" id="KW-1185">Reference proteome</keyword>
<comment type="caution">
    <text evidence="1">The sequence shown here is derived from an EMBL/GenBank/DDBJ whole genome shotgun (WGS) entry which is preliminary data.</text>
</comment>
<dbReference type="AlphaFoldDB" id="A0A6A9QSG7"/>
<organism evidence="1 2">
    <name type="scientific">Sulfuracidifex metallicus DSM 6482 = JCM 9184</name>
    <dbReference type="NCBI Taxonomy" id="523847"/>
    <lineage>
        <taxon>Archaea</taxon>
        <taxon>Thermoproteota</taxon>
        <taxon>Thermoprotei</taxon>
        <taxon>Sulfolobales</taxon>
        <taxon>Sulfolobaceae</taxon>
        <taxon>Sulfuracidifex</taxon>
    </lineage>
</organism>
<proteinExistence type="predicted"/>
<name>A0A6A9QSG7_SULME</name>
<dbReference type="RefSeq" id="WP_054837713.1">
    <property type="nucleotide sequence ID" value="NZ_BBBY01000001.1"/>
</dbReference>
<dbReference type="OrthoDB" id="33957at2157"/>
<sequence length="94" mass="11095">MSNRWNPTWKIVKIVVDDKETEVCYDESSKLYVCPECSPECKRGVLPTYSSYFFNAEDLARHLKAHKYALWTKKVISNKSEIEIETQEEDEDEE</sequence>
<dbReference type="Proteomes" id="UP000470772">
    <property type="component" value="Unassembled WGS sequence"/>
</dbReference>
<evidence type="ECO:0000313" key="2">
    <source>
        <dbReference type="Proteomes" id="UP000470772"/>
    </source>
</evidence>
<protein>
    <submittedName>
        <fullName evidence="1">Uncharacterized protein</fullName>
    </submittedName>
</protein>
<accession>A0A6A9QSG7</accession>
<reference evidence="1 2" key="1">
    <citation type="submission" date="2019-10" db="EMBL/GenBank/DDBJ databases">
        <title>Sequencing and Assembly of Multiple Reported Metal-Biooxidizing Members of the Extremely Thermoacidophilic Archaeal Family Sulfolobaceae.</title>
        <authorList>
            <person name="Counts J.A."/>
            <person name="Kelly R.M."/>
        </authorList>
    </citation>
    <scope>NUCLEOTIDE SEQUENCE [LARGE SCALE GENOMIC DNA]</scope>
    <source>
        <strain evidence="1 2">DSM 6482</strain>
    </source>
</reference>
<evidence type="ECO:0000313" key="1">
    <source>
        <dbReference type="EMBL" id="MUN28723.1"/>
    </source>
</evidence>
<dbReference type="EMBL" id="WGGD01000005">
    <property type="protein sequence ID" value="MUN28723.1"/>
    <property type="molecule type" value="Genomic_DNA"/>
</dbReference>